<dbReference type="Proteomes" id="UP000674234">
    <property type="component" value="Unassembled WGS sequence"/>
</dbReference>
<gene>
    <name evidence="1" type="ORF">JOL79_16605</name>
</gene>
<evidence type="ECO:0000313" key="1">
    <source>
        <dbReference type="EMBL" id="MBP2705434.1"/>
    </source>
</evidence>
<sequence>MVQREFVAQERCQALFDLLGFSLGSGEPEQGVVAVPDVRSPPEAGISVIPAGHAPQLPAQLPRRGVVSALVARSLAARTLA</sequence>
<reference evidence="1" key="1">
    <citation type="submission" date="2021-02" db="EMBL/GenBank/DDBJ databases">
        <title>Draft genome sequence of Microbispora sp. RL4-1S isolated from rice leaves in Thailand.</title>
        <authorList>
            <person name="Muangham S."/>
            <person name="Duangmal K."/>
        </authorList>
    </citation>
    <scope>NUCLEOTIDE SEQUENCE</scope>
    <source>
        <strain evidence="1">RL4-1S</strain>
    </source>
</reference>
<evidence type="ECO:0000313" key="2">
    <source>
        <dbReference type="Proteomes" id="UP000674234"/>
    </source>
</evidence>
<dbReference type="AlphaFoldDB" id="A0A941AR21"/>
<proteinExistence type="predicted"/>
<protein>
    <submittedName>
        <fullName evidence="1">Uncharacterized protein</fullName>
    </submittedName>
</protein>
<name>A0A941AR21_9ACTN</name>
<accession>A0A941AR21</accession>
<organism evidence="1 2">
    <name type="scientific">Microbispora oryzae</name>
    <dbReference type="NCBI Taxonomy" id="2806554"/>
    <lineage>
        <taxon>Bacteria</taxon>
        <taxon>Bacillati</taxon>
        <taxon>Actinomycetota</taxon>
        <taxon>Actinomycetes</taxon>
        <taxon>Streptosporangiales</taxon>
        <taxon>Streptosporangiaceae</taxon>
        <taxon>Microbispora</taxon>
    </lineage>
</organism>
<dbReference type="EMBL" id="JAFCNB010000008">
    <property type="protein sequence ID" value="MBP2705434.1"/>
    <property type="molecule type" value="Genomic_DNA"/>
</dbReference>
<dbReference type="RefSeq" id="WP_210156721.1">
    <property type="nucleotide sequence ID" value="NZ_JAFCNB010000008.1"/>
</dbReference>
<keyword evidence="2" id="KW-1185">Reference proteome</keyword>
<comment type="caution">
    <text evidence="1">The sequence shown here is derived from an EMBL/GenBank/DDBJ whole genome shotgun (WGS) entry which is preliminary data.</text>
</comment>